<dbReference type="Proteomes" id="UP000196258">
    <property type="component" value="Unassembled WGS sequence"/>
</dbReference>
<evidence type="ECO:0000259" key="1">
    <source>
        <dbReference type="Pfam" id="PF13302"/>
    </source>
</evidence>
<dbReference type="SUPFAM" id="SSF55729">
    <property type="entry name" value="Acyl-CoA N-acyltransferases (Nat)"/>
    <property type="match status" value="1"/>
</dbReference>
<dbReference type="PANTHER" id="PTHR39173">
    <property type="entry name" value="ACETYLTRANSFERASE"/>
    <property type="match status" value="1"/>
</dbReference>
<dbReference type="EMBL" id="NFLB01000011">
    <property type="protein sequence ID" value="OUQ04461.1"/>
    <property type="molecule type" value="Genomic_DNA"/>
</dbReference>
<keyword evidence="2" id="KW-0808">Transferase</keyword>
<evidence type="ECO:0000313" key="2">
    <source>
        <dbReference type="EMBL" id="OUQ04461.1"/>
    </source>
</evidence>
<accession>A0A1Y4QDG5</accession>
<feature type="domain" description="N-acetyltransferase" evidence="1">
    <location>
        <begin position="19"/>
        <end position="103"/>
    </location>
</feature>
<evidence type="ECO:0000313" key="3">
    <source>
        <dbReference type="Proteomes" id="UP000196258"/>
    </source>
</evidence>
<organism evidence="2 3">
    <name type="scientific">Thomasclavelia spiroformis</name>
    <dbReference type="NCBI Taxonomy" id="29348"/>
    <lineage>
        <taxon>Bacteria</taxon>
        <taxon>Bacillati</taxon>
        <taxon>Bacillota</taxon>
        <taxon>Erysipelotrichia</taxon>
        <taxon>Erysipelotrichales</taxon>
        <taxon>Coprobacillaceae</taxon>
        <taxon>Thomasclavelia</taxon>
    </lineage>
</organism>
<protein>
    <submittedName>
        <fullName evidence="2">GNAT family N-acetyltransferase</fullName>
    </submittedName>
</protein>
<dbReference type="InterPro" id="IPR000182">
    <property type="entry name" value="GNAT_dom"/>
</dbReference>
<dbReference type="GO" id="GO:0016747">
    <property type="term" value="F:acyltransferase activity, transferring groups other than amino-acyl groups"/>
    <property type="evidence" value="ECO:0007669"/>
    <property type="project" value="InterPro"/>
</dbReference>
<dbReference type="Pfam" id="PF13302">
    <property type="entry name" value="Acetyltransf_3"/>
    <property type="match status" value="1"/>
</dbReference>
<dbReference type="AlphaFoldDB" id="A0A1Y4QDG5"/>
<sequence>MKLIKQEYVDKGLPRGWQPYYIYQIVVNNEVVGKVVLREGTLEERYYDGHVGYSVDKQYRGHNYAYQAVMLLKKEALLLGFDKLIITCSPDNLASKKTILKLNAKYLQTVMIPKELRKDFDEDEIEKEVYLLELGR</sequence>
<comment type="caution">
    <text evidence="2">The sequence shown here is derived from an EMBL/GenBank/DDBJ whole genome shotgun (WGS) entry which is preliminary data.</text>
</comment>
<proteinExistence type="predicted"/>
<dbReference type="InterPro" id="IPR016181">
    <property type="entry name" value="Acyl_CoA_acyltransferase"/>
</dbReference>
<dbReference type="Gene3D" id="3.40.630.30">
    <property type="match status" value="1"/>
</dbReference>
<reference evidence="3" key="1">
    <citation type="submission" date="2017-04" db="EMBL/GenBank/DDBJ databases">
        <title>Function of individual gut microbiota members based on whole genome sequencing of pure cultures obtained from chicken caecum.</title>
        <authorList>
            <person name="Medvecky M."/>
            <person name="Cejkova D."/>
            <person name="Polansky O."/>
            <person name="Karasova D."/>
            <person name="Kubasova T."/>
            <person name="Cizek A."/>
            <person name="Rychlik I."/>
        </authorList>
    </citation>
    <scope>NUCLEOTIDE SEQUENCE [LARGE SCALE GENOMIC DNA]</scope>
    <source>
        <strain evidence="3">An149</strain>
    </source>
</reference>
<dbReference type="RefSeq" id="WP_087257260.1">
    <property type="nucleotide sequence ID" value="NZ_CAJKXS010000012.1"/>
</dbReference>
<name>A0A1Y4QDG5_9FIRM</name>
<gene>
    <name evidence="2" type="ORF">B5E91_09930</name>
</gene>
<dbReference type="PANTHER" id="PTHR39173:SF1">
    <property type="entry name" value="ACETYLTRANSFERASE"/>
    <property type="match status" value="1"/>
</dbReference>